<evidence type="ECO:0000313" key="1">
    <source>
        <dbReference type="EMBL" id="SVE53364.1"/>
    </source>
</evidence>
<proteinExistence type="predicted"/>
<accession>A0A383E9T1</accession>
<organism evidence="1">
    <name type="scientific">marine metagenome</name>
    <dbReference type="NCBI Taxonomy" id="408172"/>
    <lineage>
        <taxon>unclassified sequences</taxon>
        <taxon>metagenomes</taxon>
        <taxon>ecological metagenomes</taxon>
    </lineage>
</organism>
<reference evidence="1" key="1">
    <citation type="submission" date="2018-05" db="EMBL/GenBank/DDBJ databases">
        <authorList>
            <person name="Lanie J.A."/>
            <person name="Ng W.-L."/>
            <person name="Kazmierczak K.M."/>
            <person name="Andrzejewski T.M."/>
            <person name="Davidsen T.M."/>
            <person name="Wayne K.J."/>
            <person name="Tettelin H."/>
            <person name="Glass J.I."/>
            <person name="Rusch D."/>
            <person name="Podicherti R."/>
            <person name="Tsui H.-C.T."/>
            <person name="Winkler M.E."/>
        </authorList>
    </citation>
    <scope>NUCLEOTIDE SEQUENCE</scope>
</reference>
<dbReference type="EMBL" id="UINC01223953">
    <property type="protein sequence ID" value="SVE53364.1"/>
    <property type="molecule type" value="Genomic_DNA"/>
</dbReference>
<dbReference type="Pfam" id="PF20328">
    <property type="entry name" value="DUF6623"/>
    <property type="match status" value="1"/>
</dbReference>
<dbReference type="AlphaFoldDB" id="A0A383E9T1"/>
<sequence>MPDSKFTSWVHGTSMQVEYPNRVTSVRPTGPFVRIEGSKGQNTWVHFPIPTPAVVDGVKSSVGAALISFRTRSHAKVHEIIVYDGEERIAQHMDLNMEGDHLDSRFDVPGAPEVKQGINITVGVQFSSDAPDVRSMQIEIIGAGIEFNGLPD</sequence>
<gene>
    <name evidence="1" type="ORF">METZ01_LOCUS506218</name>
</gene>
<name>A0A383E9T1_9ZZZZ</name>
<dbReference type="InterPro" id="IPR046731">
    <property type="entry name" value="DUF6623"/>
</dbReference>
<protein>
    <submittedName>
        <fullName evidence="1">Uncharacterized protein</fullName>
    </submittedName>
</protein>